<protein>
    <recommendedName>
        <fullName evidence="5">[Ribosomal protein bS18]-alanine N-acetyltransferase</fullName>
        <ecNumber evidence="5">2.3.1.266</ecNumber>
    </recommendedName>
</protein>
<dbReference type="InterPro" id="IPR016181">
    <property type="entry name" value="Acyl_CoA_acyltransferase"/>
</dbReference>
<dbReference type="AlphaFoldDB" id="A0A1K2HBT2"/>
<comment type="similarity">
    <text evidence="1 5">Belongs to the acetyltransferase family. RimI subfamily.</text>
</comment>
<evidence type="ECO:0000256" key="4">
    <source>
        <dbReference type="ARBA" id="ARBA00023315"/>
    </source>
</evidence>
<dbReference type="Pfam" id="PF00583">
    <property type="entry name" value="Acetyltransf_1"/>
    <property type="match status" value="1"/>
</dbReference>
<comment type="catalytic activity">
    <reaction evidence="5">
        <text>N-terminal L-alanyl-[ribosomal protein bS18] + acetyl-CoA = N-terminal N(alpha)-acetyl-L-alanyl-[ribosomal protein bS18] + CoA + H(+)</text>
        <dbReference type="Rhea" id="RHEA:43756"/>
        <dbReference type="Rhea" id="RHEA-COMP:10676"/>
        <dbReference type="Rhea" id="RHEA-COMP:10677"/>
        <dbReference type="ChEBI" id="CHEBI:15378"/>
        <dbReference type="ChEBI" id="CHEBI:57287"/>
        <dbReference type="ChEBI" id="CHEBI:57288"/>
        <dbReference type="ChEBI" id="CHEBI:64718"/>
        <dbReference type="ChEBI" id="CHEBI:83683"/>
        <dbReference type="EC" id="2.3.1.266"/>
    </reaction>
</comment>
<keyword evidence="3 7" id="KW-0808">Transferase</keyword>
<evidence type="ECO:0000313" key="7">
    <source>
        <dbReference type="EMBL" id="SFZ74157.1"/>
    </source>
</evidence>
<dbReference type="SUPFAM" id="SSF55729">
    <property type="entry name" value="Acyl-CoA N-acyltransferases (Nat)"/>
    <property type="match status" value="1"/>
</dbReference>
<comment type="subcellular location">
    <subcellularLocation>
        <location evidence="5">Cytoplasm</location>
    </subcellularLocation>
</comment>
<evidence type="ECO:0000313" key="8">
    <source>
        <dbReference type="Proteomes" id="UP000185655"/>
    </source>
</evidence>
<evidence type="ECO:0000256" key="1">
    <source>
        <dbReference type="ARBA" id="ARBA00005395"/>
    </source>
</evidence>
<keyword evidence="2 5" id="KW-0963">Cytoplasm</keyword>
<dbReference type="PANTHER" id="PTHR43420">
    <property type="entry name" value="ACETYLTRANSFERASE"/>
    <property type="match status" value="1"/>
</dbReference>
<proteinExistence type="inferred from homology"/>
<dbReference type="InterPro" id="IPR000182">
    <property type="entry name" value="GNAT_dom"/>
</dbReference>
<dbReference type="InterPro" id="IPR050680">
    <property type="entry name" value="YpeA/RimI_acetyltransf"/>
</dbReference>
<dbReference type="RefSeq" id="WP_031365984.1">
    <property type="nucleotide sequence ID" value="NZ_FPKS01000005.1"/>
</dbReference>
<dbReference type="OrthoDB" id="9794566at2"/>
<dbReference type="GO" id="GO:0008999">
    <property type="term" value="F:protein-N-terminal-alanine acetyltransferase activity"/>
    <property type="evidence" value="ECO:0007669"/>
    <property type="project" value="UniProtKB-EC"/>
</dbReference>
<dbReference type="Proteomes" id="UP000185655">
    <property type="component" value="Unassembled WGS sequence"/>
</dbReference>
<reference evidence="7 8" key="1">
    <citation type="submission" date="2016-11" db="EMBL/GenBank/DDBJ databases">
        <authorList>
            <person name="Jaros S."/>
            <person name="Januszkiewicz K."/>
            <person name="Wedrychowicz H."/>
        </authorList>
    </citation>
    <scope>NUCLEOTIDE SEQUENCE [LARGE SCALE GENOMIC DNA]</scope>
    <source>
        <strain evidence="7 8">DSM 22330</strain>
    </source>
</reference>
<dbReference type="NCBIfam" id="TIGR01575">
    <property type="entry name" value="rimI"/>
    <property type="match status" value="1"/>
</dbReference>
<accession>A0A1K2HBT2</accession>
<evidence type="ECO:0000256" key="5">
    <source>
        <dbReference type="RuleBase" id="RU363094"/>
    </source>
</evidence>
<dbReference type="EMBL" id="FPKS01000005">
    <property type="protein sequence ID" value="SFZ74157.1"/>
    <property type="molecule type" value="Genomic_DNA"/>
</dbReference>
<comment type="function">
    <text evidence="5">Acetylates the N-terminal alanine of ribosomal protein bS18.</text>
</comment>
<organism evidence="7 8">
    <name type="scientific">Pseudolactococcus chungangensis CAU 28 = DSM 22330</name>
    <dbReference type="NCBI Taxonomy" id="1122154"/>
    <lineage>
        <taxon>Bacteria</taxon>
        <taxon>Bacillati</taxon>
        <taxon>Bacillota</taxon>
        <taxon>Bacilli</taxon>
        <taxon>Lactobacillales</taxon>
        <taxon>Streptococcaceae</taxon>
        <taxon>Pseudolactococcus</taxon>
    </lineage>
</organism>
<dbReference type="EC" id="2.3.1.266" evidence="5"/>
<dbReference type="PANTHER" id="PTHR43420:SF44">
    <property type="entry name" value="ACETYLTRANSFERASE YPEA"/>
    <property type="match status" value="1"/>
</dbReference>
<dbReference type="CDD" id="cd04301">
    <property type="entry name" value="NAT_SF"/>
    <property type="match status" value="1"/>
</dbReference>
<dbReference type="InterPro" id="IPR006464">
    <property type="entry name" value="AcTrfase_RimI/Ard1"/>
</dbReference>
<dbReference type="PROSITE" id="PS51186">
    <property type="entry name" value="GNAT"/>
    <property type="match status" value="1"/>
</dbReference>
<sequence>MITIRKLNFLTDCYRDLAGDIQAILDELYEESPWTFEQTFGDLLREDSVYYLAFTEEQKVVGFLALSVVMDEIEITNIGVAKAYQSQGIASLLLKQLTELEGEIFLEVRASNERARHLYEKFEFEAFYQRKNYYQNPQEDAILMKREK</sequence>
<dbReference type="STRING" id="1122154.SAMN02746068_01140"/>
<dbReference type="Gene3D" id="3.40.630.30">
    <property type="match status" value="1"/>
</dbReference>
<gene>
    <name evidence="7" type="ORF">SAMN02746068_01140</name>
</gene>
<dbReference type="GO" id="GO:0005737">
    <property type="term" value="C:cytoplasm"/>
    <property type="evidence" value="ECO:0007669"/>
    <property type="project" value="UniProtKB-SubCell"/>
</dbReference>
<keyword evidence="4" id="KW-0012">Acyltransferase</keyword>
<name>A0A1K2HBT2_9LACT</name>
<evidence type="ECO:0000256" key="3">
    <source>
        <dbReference type="ARBA" id="ARBA00022679"/>
    </source>
</evidence>
<evidence type="ECO:0000256" key="2">
    <source>
        <dbReference type="ARBA" id="ARBA00022490"/>
    </source>
</evidence>
<evidence type="ECO:0000259" key="6">
    <source>
        <dbReference type="PROSITE" id="PS51186"/>
    </source>
</evidence>
<feature type="domain" description="N-acetyltransferase" evidence="6">
    <location>
        <begin position="2"/>
        <end position="148"/>
    </location>
</feature>